<organism evidence="6 7">
    <name type="scientific">Paenibacillus zeisoli</name>
    <dbReference type="NCBI Taxonomy" id="2496267"/>
    <lineage>
        <taxon>Bacteria</taxon>
        <taxon>Bacillati</taxon>
        <taxon>Bacillota</taxon>
        <taxon>Bacilli</taxon>
        <taxon>Bacillales</taxon>
        <taxon>Paenibacillaceae</taxon>
        <taxon>Paenibacillus</taxon>
    </lineage>
</organism>
<dbReference type="InterPro" id="IPR006059">
    <property type="entry name" value="SBP"/>
</dbReference>
<dbReference type="PANTHER" id="PTHR43649:SF31">
    <property type="entry name" value="SN-GLYCEROL-3-PHOSPHATE-BINDING PERIPLASMIC PROTEIN UGPB"/>
    <property type="match status" value="1"/>
</dbReference>
<keyword evidence="7" id="KW-1185">Reference proteome</keyword>
<evidence type="ECO:0000313" key="6">
    <source>
        <dbReference type="EMBL" id="RUT36631.1"/>
    </source>
</evidence>
<name>A0A3S1BCY1_9BACL</name>
<comment type="similarity">
    <text evidence="2">Belongs to the bacterial solute-binding protein 1 family.</text>
</comment>
<dbReference type="Proteomes" id="UP000272464">
    <property type="component" value="Unassembled WGS sequence"/>
</dbReference>
<feature type="region of interest" description="Disordered" evidence="5">
    <location>
        <begin position="460"/>
        <end position="483"/>
    </location>
</feature>
<evidence type="ECO:0000256" key="1">
    <source>
        <dbReference type="ARBA" id="ARBA00004196"/>
    </source>
</evidence>
<evidence type="ECO:0000256" key="5">
    <source>
        <dbReference type="SAM" id="MobiDB-lite"/>
    </source>
</evidence>
<comment type="caution">
    <text evidence="6">The sequence shown here is derived from an EMBL/GenBank/DDBJ whole genome shotgun (WGS) entry which is preliminary data.</text>
</comment>
<protein>
    <submittedName>
        <fullName evidence="6">Extracellular solute-binding protein</fullName>
    </submittedName>
</protein>
<dbReference type="Gene3D" id="3.40.190.10">
    <property type="entry name" value="Periplasmic binding protein-like II"/>
    <property type="match status" value="1"/>
</dbReference>
<dbReference type="GO" id="GO:0030313">
    <property type="term" value="C:cell envelope"/>
    <property type="evidence" value="ECO:0007669"/>
    <property type="project" value="UniProtKB-SubCell"/>
</dbReference>
<sequence length="483" mass="54079">MLTGMIAGCSGDKAKESNEPKVLRIGMLYGGGGSDQYFRQQFTDVYEYTHPNVTVEIVPAINNDQYQYSDMQNYQPPDTLKSLKKLMTGSNPVDVIVSDTNSLKKLIDENLLKQLDPMIQEDKFDTSDIVPSVIDGIKQMGNNNIYALAPTFMPSALFYNKKIFKDAGVDVPKDGMTYDDVFNLARRVAKGQGKDRIYGFAFNRYNGATASDDVFKYSQPLQLRFFDEKAEKMTVNTPQWEKVISTIVQLRKDKILYENAQMNNPQQNQTYNPIDNDVFKSGKTAMVLGDIGLVTELTGMSEAAKTNKKVKAFDWDVVTIPTHPEKPGIGGDIYLGNYMSINASAPNPDTAWDFIKFLNGPEWAKIKARSTSYEMVSRKSFIKPVSGLNYNVAAFYKLKPIPPVNSNDEKLQTEKPGIYGVTMVGQNFIQEVIDNKKTPKEALQAWEKKGNEMLQEIKKNPKTQFQPDGTPFIPPTDGAATKG</sequence>
<keyword evidence="4" id="KW-0732">Signal</keyword>
<dbReference type="OrthoDB" id="2675752at2"/>
<comment type="subcellular location">
    <subcellularLocation>
        <location evidence="1">Cell envelope</location>
    </subcellularLocation>
</comment>
<proteinExistence type="inferred from homology"/>
<dbReference type="InterPro" id="IPR050490">
    <property type="entry name" value="Bact_solute-bd_prot1"/>
</dbReference>
<dbReference type="AlphaFoldDB" id="A0A3S1BCY1"/>
<keyword evidence="3" id="KW-0813">Transport</keyword>
<reference evidence="6 7" key="1">
    <citation type="submission" date="2018-12" db="EMBL/GenBank/DDBJ databases">
        <authorList>
            <person name="Sun L."/>
            <person name="Chen Z."/>
        </authorList>
    </citation>
    <scope>NUCLEOTIDE SEQUENCE [LARGE SCALE GENOMIC DNA]</scope>
    <source>
        <strain evidence="6 7">3-5-3</strain>
    </source>
</reference>
<accession>A0A3S1BCY1</accession>
<evidence type="ECO:0000256" key="4">
    <source>
        <dbReference type="ARBA" id="ARBA00022729"/>
    </source>
</evidence>
<dbReference type="EMBL" id="RZNX01000001">
    <property type="protein sequence ID" value="RUT36631.1"/>
    <property type="molecule type" value="Genomic_DNA"/>
</dbReference>
<evidence type="ECO:0000256" key="2">
    <source>
        <dbReference type="ARBA" id="ARBA00008520"/>
    </source>
</evidence>
<dbReference type="PANTHER" id="PTHR43649">
    <property type="entry name" value="ARABINOSE-BINDING PROTEIN-RELATED"/>
    <property type="match status" value="1"/>
</dbReference>
<evidence type="ECO:0000313" key="7">
    <source>
        <dbReference type="Proteomes" id="UP000272464"/>
    </source>
</evidence>
<dbReference type="Pfam" id="PF01547">
    <property type="entry name" value="SBP_bac_1"/>
    <property type="match status" value="1"/>
</dbReference>
<dbReference type="SUPFAM" id="SSF53850">
    <property type="entry name" value="Periplasmic binding protein-like II"/>
    <property type="match status" value="1"/>
</dbReference>
<gene>
    <name evidence="6" type="ORF">EJP77_05040</name>
</gene>
<evidence type="ECO:0000256" key="3">
    <source>
        <dbReference type="ARBA" id="ARBA00022448"/>
    </source>
</evidence>